<name>A0A4D8PG90_9PROT</name>
<keyword evidence="1" id="KW-0614">Plasmid</keyword>
<keyword evidence="1" id="KW-0547">Nucleotide-binding</keyword>
<dbReference type="Pfam" id="PF10923">
    <property type="entry name" value="BrxC_BrxD"/>
    <property type="match status" value="1"/>
</dbReference>
<dbReference type="SUPFAM" id="SSF52540">
    <property type="entry name" value="P-loop containing nucleoside triphosphate hydrolases"/>
    <property type="match status" value="1"/>
</dbReference>
<sequence length="434" mass="47770">MSDTARIKPKDRDAILQALRAGVVPRLGLQHIQVGRAREVEEVLRDVERIGQGGAAIRFVIGEYGAGKTFFLNLTRLIGLEKRLVVINADLAPDRRLHASGGQARGLYAELLRNMATRTKPDGGALPSVVERFIGDAHKAAKAEGRGVEEVVQQRLAPLEELVSGFDFTTVLTHYWKASEEGSEAGKSAALRWLRAEYSTRTEARQALGVRDIIDDTSFYDYLKLLARFVVIAGYDGLLIVLDEMVNLYKLTSTQARSSNYEQILRILNDVLQGSAAHVGFLLGGTPEFLMDPRRGLYSYPALQSRLAENRFARDGLVDLSGPVIRLQNLTPEDLYVLLNKLRHIHAGGDLARHAVPDEALTAFMDHCSKRIGNAYFRTPRNSVTAFVDLLAVLEQNPAASWRQLLGTLEVAAETPVADAVAAGEDDELASFKL</sequence>
<reference evidence="1 2" key="1">
    <citation type="submission" date="2018-09" db="EMBL/GenBank/DDBJ databases">
        <title>Whole genome based analysis of evolution and adaptive divergence in Indian and Brazilian strains of Azospirillum brasilense.</title>
        <authorList>
            <person name="Singh C."/>
            <person name="Tripathi A.K."/>
        </authorList>
    </citation>
    <scope>NUCLEOTIDE SEQUENCE [LARGE SCALE GENOMIC DNA]</scope>
    <source>
        <strain evidence="1 2">MTCC4035</strain>
        <plasmid evidence="1 2">p1</plasmid>
    </source>
</reference>
<keyword evidence="1" id="KW-0067">ATP-binding</keyword>
<protein>
    <submittedName>
        <fullName evidence="1">ATP-binding protein</fullName>
    </submittedName>
</protein>
<evidence type="ECO:0000313" key="2">
    <source>
        <dbReference type="Proteomes" id="UP000298595"/>
    </source>
</evidence>
<dbReference type="Proteomes" id="UP000298595">
    <property type="component" value="Plasmid p1"/>
</dbReference>
<geneLocation type="plasmid" evidence="1 2">
    <name>p1</name>
</geneLocation>
<dbReference type="EMBL" id="CP032322">
    <property type="protein sequence ID" value="QCN97436.1"/>
    <property type="molecule type" value="Genomic_DNA"/>
</dbReference>
<proteinExistence type="predicted"/>
<evidence type="ECO:0000313" key="1">
    <source>
        <dbReference type="EMBL" id="QCN97436.1"/>
    </source>
</evidence>
<organism evidence="1 2">
    <name type="scientific">Azospirillum argentinense</name>
    <dbReference type="NCBI Taxonomy" id="2970906"/>
    <lineage>
        <taxon>Bacteria</taxon>
        <taxon>Pseudomonadati</taxon>
        <taxon>Pseudomonadota</taxon>
        <taxon>Alphaproteobacteria</taxon>
        <taxon>Rhodospirillales</taxon>
        <taxon>Azospirillaceae</taxon>
        <taxon>Azospirillum</taxon>
    </lineage>
</organism>
<dbReference type="GO" id="GO:0005524">
    <property type="term" value="F:ATP binding"/>
    <property type="evidence" value="ECO:0007669"/>
    <property type="project" value="UniProtKB-KW"/>
</dbReference>
<gene>
    <name evidence="1" type="ORF">D3093_19590</name>
</gene>
<dbReference type="InterPro" id="IPR021228">
    <property type="entry name" value="BrxD"/>
</dbReference>
<dbReference type="RefSeq" id="WP_137116727.1">
    <property type="nucleotide sequence ID" value="NZ_CP032322.1"/>
</dbReference>
<accession>A0A4D8PG90</accession>
<dbReference type="KEGG" id="aare:D3093_19590"/>
<dbReference type="AlphaFoldDB" id="A0A4D8PG90"/>
<dbReference type="InterPro" id="IPR027417">
    <property type="entry name" value="P-loop_NTPase"/>
</dbReference>